<dbReference type="OrthoDB" id="1491115at2"/>
<protein>
    <submittedName>
        <fullName evidence="1">Uncharacterized protein</fullName>
    </submittedName>
</protein>
<accession>A0A5E7TIU8</accession>
<name>A0A5E7TIU8_PSEFL</name>
<evidence type="ECO:0000313" key="2">
    <source>
        <dbReference type="Proteomes" id="UP000327191"/>
    </source>
</evidence>
<dbReference type="RefSeq" id="WP_150672552.1">
    <property type="nucleotide sequence ID" value="NZ_CABVJE010000007.1"/>
</dbReference>
<dbReference type="Proteomes" id="UP000327191">
    <property type="component" value="Unassembled WGS sequence"/>
</dbReference>
<evidence type="ECO:0000313" key="1">
    <source>
        <dbReference type="EMBL" id="VVP95713.1"/>
    </source>
</evidence>
<reference evidence="1 2" key="1">
    <citation type="submission" date="2019-09" db="EMBL/GenBank/DDBJ databases">
        <authorList>
            <person name="Chandra G."/>
            <person name="Truman W A."/>
        </authorList>
    </citation>
    <scope>NUCLEOTIDE SEQUENCE [LARGE SCALE GENOMIC DNA]</scope>
    <source>
        <strain evidence="1">PS938</strain>
    </source>
</reference>
<sequence length="180" mass="20335">MTAYYHSRSQVKKIPMCIPFNADEVYVHFSSECSASPRIRLLEIRAQHIPIVQFLNKNIDKRYCFQHLGISASLAETRGVKRLNRFLSYAEKNTAISLNFRRQTRPTAKMASREGLCKFSKMGQLDSFDQAVGEFSIADANQNAKDHAALIAAEKSGRINDQRPSSFFTTSSVVIRPLAM</sequence>
<dbReference type="AlphaFoldDB" id="A0A5E7TIU8"/>
<dbReference type="EMBL" id="CABVJE010000007">
    <property type="protein sequence ID" value="VVP95713.1"/>
    <property type="molecule type" value="Genomic_DNA"/>
</dbReference>
<organism evidence="1 2">
    <name type="scientific">Pseudomonas fluorescens</name>
    <dbReference type="NCBI Taxonomy" id="294"/>
    <lineage>
        <taxon>Bacteria</taxon>
        <taxon>Pseudomonadati</taxon>
        <taxon>Pseudomonadota</taxon>
        <taxon>Gammaproteobacteria</taxon>
        <taxon>Pseudomonadales</taxon>
        <taxon>Pseudomonadaceae</taxon>
        <taxon>Pseudomonas</taxon>
    </lineage>
</organism>
<proteinExistence type="predicted"/>
<gene>
    <name evidence="1" type="ORF">PS938_02010</name>
</gene>